<comment type="caution">
    <text evidence="3">The sequence shown here is derived from an EMBL/GenBank/DDBJ whole genome shotgun (WGS) entry which is preliminary data.</text>
</comment>
<dbReference type="PANTHER" id="PTHR10587">
    <property type="entry name" value="GLYCOSYL TRANSFERASE-RELATED"/>
    <property type="match status" value="1"/>
</dbReference>
<dbReference type="InterPro" id="IPR002509">
    <property type="entry name" value="NODB_dom"/>
</dbReference>
<feature type="domain" description="NodB homology" evidence="2">
    <location>
        <begin position="65"/>
        <end position="246"/>
    </location>
</feature>
<dbReference type="InterPro" id="IPR050248">
    <property type="entry name" value="Polysacc_deacetylase_ArnD"/>
</dbReference>
<dbReference type="AlphaFoldDB" id="A0A0V8JK70"/>
<feature type="chain" id="PRO_5006894013" evidence="1">
    <location>
        <begin position="21"/>
        <end position="275"/>
    </location>
</feature>
<organism evidence="3 4">
    <name type="scientific">Priestia veravalensis</name>
    <dbReference type="NCBI Taxonomy" id="1414648"/>
    <lineage>
        <taxon>Bacteria</taxon>
        <taxon>Bacillati</taxon>
        <taxon>Bacillota</taxon>
        <taxon>Bacilli</taxon>
        <taxon>Bacillales</taxon>
        <taxon>Bacillaceae</taxon>
        <taxon>Priestia</taxon>
    </lineage>
</organism>
<evidence type="ECO:0000256" key="1">
    <source>
        <dbReference type="SAM" id="SignalP"/>
    </source>
</evidence>
<evidence type="ECO:0000259" key="2">
    <source>
        <dbReference type="PROSITE" id="PS51677"/>
    </source>
</evidence>
<dbReference type="InterPro" id="IPR014235">
    <property type="entry name" value="Spore_PdaA"/>
</dbReference>
<keyword evidence="1" id="KW-0732">Signal</keyword>
<reference evidence="3 4" key="1">
    <citation type="submission" date="2015-11" db="EMBL/GenBank/DDBJ databases">
        <title>Bacillus caseinolyticus sp nov.</title>
        <authorList>
            <person name="Dastager S.G."/>
            <person name="Mawlankar R."/>
        </authorList>
    </citation>
    <scope>NUCLEOTIDE SEQUENCE [LARGE SCALE GENOMIC DNA]</scope>
    <source>
        <strain evidence="3 4">SGD-V-76</strain>
    </source>
</reference>
<dbReference type="EMBL" id="LNQP01000044">
    <property type="protein sequence ID" value="KSU87438.1"/>
    <property type="molecule type" value="Genomic_DNA"/>
</dbReference>
<feature type="signal peptide" evidence="1">
    <location>
        <begin position="1"/>
        <end position="20"/>
    </location>
</feature>
<evidence type="ECO:0000313" key="4">
    <source>
        <dbReference type="Proteomes" id="UP000053681"/>
    </source>
</evidence>
<dbReference type="GO" id="GO:0016020">
    <property type="term" value="C:membrane"/>
    <property type="evidence" value="ECO:0007669"/>
    <property type="project" value="TreeGrafter"/>
</dbReference>
<accession>A0A0V8JK70</accession>
<dbReference type="PANTHER" id="PTHR10587:SF78">
    <property type="entry name" value="PEPTIDOGLYCAN-N-ACETYLMURAMIC ACID DEACETYLASE PDAA"/>
    <property type="match status" value="1"/>
</dbReference>
<dbReference type="CDD" id="cd10948">
    <property type="entry name" value="CE4_BsPdaA_like"/>
    <property type="match status" value="1"/>
</dbReference>
<dbReference type="GO" id="GO:0005975">
    <property type="term" value="P:carbohydrate metabolic process"/>
    <property type="evidence" value="ECO:0007669"/>
    <property type="project" value="InterPro"/>
</dbReference>
<dbReference type="InterPro" id="IPR011330">
    <property type="entry name" value="Glyco_hydro/deAcase_b/a-brl"/>
</dbReference>
<keyword evidence="4" id="KW-1185">Reference proteome</keyword>
<dbReference type="PROSITE" id="PS51677">
    <property type="entry name" value="NODB"/>
    <property type="match status" value="1"/>
</dbReference>
<proteinExistence type="predicted"/>
<dbReference type="Gene3D" id="3.20.20.370">
    <property type="entry name" value="Glycoside hydrolase/deacetylase"/>
    <property type="match status" value="1"/>
</dbReference>
<name>A0A0V8JK70_9BACI</name>
<dbReference type="SUPFAM" id="SSF88713">
    <property type="entry name" value="Glycoside hydrolase/deacetylase"/>
    <property type="match status" value="1"/>
</dbReference>
<dbReference type="Pfam" id="PF01522">
    <property type="entry name" value="Polysacc_deac_1"/>
    <property type="match status" value="1"/>
</dbReference>
<gene>
    <name evidence="3" type="ORF">AS180_13265</name>
</gene>
<dbReference type="NCBIfam" id="TIGR02884">
    <property type="entry name" value="spore_pdaA"/>
    <property type="match status" value="1"/>
</dbReference>
<dbReference type="GO" id="GO:0016810">
    <property type="term" value="F:hydrolase activity, acting on carbon-nitrogen (but not peptide) bonds"/>
    <property type="evidence" value="ECO:0007669"/>
    <property type="project" value="InterPro"/>
</dbReference>
<evidence type="ECO:0000313" key="3">
    <source>
        <dbReference type="EMBL" id="KSU87438.1"/>
    </source>
</evidence>
<dbReference type="RefSeq" id="WP_025908672.1">
    <property type="nucleotide sequence ID" value="NZ_KQ758659.1"/>
</dbReference>
<sequence>MRRFILFLVVLVGVTIPVSAQTYSNKPISWGFQKSKNHKPADAGASHEKLLKKYEAFYLGDTKKKEIYLTFDNGYENGYTADVLDVLKKRKVPATFFVTGHYLKDQPKLIKRMVREGHIVGNHSWHHPDLTQVNDKRFKEELQKVEDKYKDITGRDDMQYIRSPRGVFSERTLALSKEEGYINVFWSLAFVDWMTDAQKGWRYSYDNIMAQIHPGAILLLHTVSKDNAEALDKAIRDLQKEGYTFKSIDDLVFEREKVAPIEKKKPTDMTEQRTP</sequence>
<protein>
    <submittedName>
        <fullName evidence="3">Polysaccharide deacetylase</fullName>
    </submittedName>
</protein>
<dbReference type="Proteomes" id="UP000053681">
    <property type="component" value="Unassembled WGS sequence"/>
</dbReference>